<dbReference type="EMBL" id="LGTL01000006">
    <property type="protein sequence ID" value="KPA81539.1"/>
    <property type="molecule type" value="Genomic_DNA"/>
</dbReference>
<comment type="caution">
    <text evidence="2">The sequence shown here is derived from an EMBL/GenBank/DDBJ whole genome shotgun (WGS) entry which is preliminary data.</text>
</comment>
<feature type="compositionally biased region" description="Basic and acidic residues" evidence="1">
    <location>
        <begin position="895"/>
        <end position="905"/>
    </location>
</feature>
<feature type="region of interest" description="Disordered" evidence="1">
    <location>
        <begin position="1142"/>
        <end position="1174"/>
    </location>
</feature>
<evidence type="ECO:0000256" key="1">
    <source>
        <dbReference type="SAM" id="MobiDB-lite"/>
    </source>
</evidence>
<feature type="region of interest" description="Disordered" evidence="1">
    <location>
        <begin position="679"/>
        <end position="698"/>
    </location>
</feature>
<proteinExistence type="predicted"/>
<keyword evidence="3" id="KW-1185">Reference proteome</keyword>
<feature type="compositionally biased region" description="Low complexity" evidence="1">
    <location>
        <begin position="1086"/>
        <end position="1116"/>
    </location>
</feature>
<feature type="compositionally biased region" description="Polar residues" evidence="1">
    <location>
        <begin position="107"/>
        <end position="126"/>
    </location>
</feature>
<dbReference type="VEuPathDB" id="TriTrypDB:LpyrH10_06_2540"/>
<dbReference type="RefSeq" id="XP_015659978.1">
    <property type="nucleotide sequence ID" value="XM_015801358.1"/>
</dbReference>
<feature type="region of interest" description="Disordered" evidence="1">
    <location>
        <begin position="1426"/>
        <end position="1516"/>
    </location>
</feature>
<accession>A0A0M9G3Q8</accession>
<dbReference type="Proteomes" id="UP000037923">
    <property type="component" value="Unassembled WGS sequence"/>
</dbReference>
<feature type="compositionally biased region" description="Basic and acidic residues" evidence="1">
    <location>
        <begin position="1426"/>
        <end position="1435"/>
    </location>
</feature>
<feature type="region of interest" description="Disordered" evidence="1">
    <location>
        <begin position="1001"/>
        <end position="1026"/>
    </location>
</feature>
<feature type="compositionally biased region" description="Polar residues" evidence="1">
    <location>
        <begin position="1462"/>
        <end position="1478"/>
    </location>
</feature>
<feature type="region of interest" description="Disordered" evidence="1">
    <location>
        <begin position="107"/>
        <end position="162"/>
    </location>
</feature>
<dbReference type="GeneID" id="26904175"/>
<protein>
    <submittedName>
        <fullName evidence="2">Uncharacterized protein</fullName>
    </submittedName>
</protein>
<feature type="region of interest" description="Disordered" evidence="1">
    <location>
        <begin position="1052"/>
        <end position="1129"/>
    </location>
</feature>
<feature type="compositionally biased region" description="Low complexity" evidence="1">
    <location>
        <begin position="1056"/>
        <end position="1069"/>
    </location>
</feature>
<feature type="compositionally biased region" description="Low complexity" evidence="1">
    <location>
        <begin position="685"/>
        <end position="698"/>
    </location>
</feature>
<feature type="region of interest" description="Disordered" evidence="1">
    <location>
        <begin position="530"/>
        <end position="549"/>
    </location>
</feature>
<feature type="compositionally biased region" description="Polar residues" evidence="1">
    <location>
        <begin position="1013"/>
        <end position="1025"/>
    </location>
</feature>
<name>A0A0M9G3Q8_LEPPY</name>
<dbReference type="OrthoDB" id="264899at2759"/>
<gene>
    <name evidence="2" type="ORF">ABB37_03884</name>
</gene>
<feature type="region of interest" description="Disordered" evidence="1">
    <location>
        <begin position="852"/>
        <end position="927"/>
    </location>
</feature>
<dbReference type="OMA" id="SADTAWW"/>
<sequence length="1547" mass="166627">MSSSSSVPVDFIDPYVLEFALNFKWLLRYATQHLDPMVEVQYPTFVADVVNMERVLAQLTFERSCALNNMPFGALRLSRDMVLYLLVCDHLLGGCPPTMHPFLQQAYSSSRDNAQTQGGGPSSSHALQREAVIRSRRPATHADFNESFPSASDDDAEGAEGRGGVVTAAVAEPATRALDGRQLGTLDSAVAQMSTSETTGAEGTAAQAALLLLRWLFVEGVLSEDELAATLNLDRVGDSASDVRSGNSNQSEDSRAFQRHQRLAARLAELIPFYLGAHVLISRSILLQYSATLLTADGVMQHVRRLEAPLETKSKYARYSVVYPPSSVEGALLEWFQAVMDSAQQQIRDNAVSSARLTSCIPLQSFIEHGPFCQDVLDPSERDFFRLVQCGECVCIALWFYCPEALPLTELSHALRDAEAFVSSPPPEAAHFSRGEAADLVQRHRSLCHWTAIIAASRYLGVVPLLSPEEVVSFGRTALPLHLFVLIQQLFAVLATNAEEDVRVSADTAWWRQMGTSDAYTKVMAAKEMTRQRNPNYDEDTHTGATSSTLPGAQHVLRQSMRDSFPPEAFSHLRESGQEGEEEKVEEEVVVGSPNAATSAALEHVPEDPDIMEAVNRQPTHDETVSARLGRAQTLALPPTTAAVPNVLSLIRNSTPLPKERVSVEDFTATLAAEAVPGERNMGRNSNTNTNSCGSSSSAASTHFTVEFAHTQRGDTEGSDARMGTMEAAASVLRPMVRRRAKESPVTTGEMRSYSGTTFTSIDTEHPVATETYEKASDVLSGSVRKVEFAVHVVDTYVRTPDDVPLTVDEVARSTEILGDDIEDGPLKKPPWNADEIPSVSAAGPQGVPYEAASVLSSEHRSPRTGHAVESLATKKTASVAPVPDDVDTNLMSRVEPRPLLEDKQLLSPPLSGPREDSDKTRSPFVNDPQTVAAFNVDSQSNASSLTYSADFVVESGPPDASESPMNEVVVAVDTSASFSALASRNQVTDDDIMVSASPLVPLGDEAHDGEVQTASSPLNGSIQETRNKVSVPFPDSAVVIKKFTAMADDADTAESSISDNNRSSNNDDTAPSPASVKAIEKDGSPSRPSRLLSTPSLSSVESDAADSPESSAHSEATTRGNDDVPNVSPLALLAAPTHPVAATATPAGHSHSVTHDSEARSTPTGTAAPVSAHSRSVTDIAVEYDSTFSALRDKATSGIRESFPTPTEREEANRLRSRLVETTSDTSADVPVVSQQTPVPGHVPEASVQDSVCQPGALSPSPIQPERELQLLRSELLPADPLLRETALSHHTLSDDDKSNVEGLSPLTPALTQSVSEVYGSDYASLLEGVASSYGSLPQGHRPRHWAEESWFSSVSHPNRQSIQSAAGSMLSDGSPYTSTRVRELLHRLGSTAVANLDDKDNVELRGALARQQELVQQLTAALQERARSREDARGFAPPLRPRDRRRQVHLRSPSEDLRRGSSSVERQRSGSRSLLTDVQRRHGGSAAENLRQRSLSGMTVESQATPTRSLQTDVGAQLAETDVSSLLADVLIPAKSVSPTRATRQ</sequence>
<evidence type="ECO:0000313" key="3">
    <source>
        <dbReference type="Proteomes" id="UP000037923"/>
    </source>
</evidence>
<reference evidence="2 3" key="1">
    <citation type="submission" date="2015-07" db="EMBL/GenBank/DDBJ databases">
        <title>High-quality genome of monoxenous trypanosomatid Leptomonas pyrrhocoris.</title>
        <authorList>
            <person name="Flegontov P."/>
            <person name="Butenko A."/>
            <person name="Firsov S."/>
            <person name="Vlcek C."/>
            <person name="Logacheva M.D."/>
            <person name="Field M."/>
            <person name="Filatov D."/>
            <person name="Flegontova O."/>
            <person name="Gerasimov E."/>
            <person name="Jackson A.P."/>
            <person name="Kelly S."/>
            <person name="Opperdoes F."/>
            <person name="O'Reilly A."/>
            <person name="Votypka J."/>
            <person name="Yurchenko V."/>
            <person name="Lukes J."/>
        </authorList>
    </citation>
    <scope>NUCLEOTIDE SEQUENCE [LARGE SCALE GENOMIC DNA]</scope>
    <source>
        <strain evidence="2">H10</strain>
    </source>
</reference>
<feature type="compositionally biased region" description="Polar residues" evidence="1">
    <location>
        <begin position="1494"/>
        <end position="1516"/>
    </location>
</feature>
<organism evidence="2 3">
    <name type="scientific">Leptomonas pyrrhocoris</name>
    <name type="common">Firebug parasite</name>
    <dbReference type="NCBI Taxonomy" id="157538"/>
    <lineage>
        <taxon>Eukaryota</taxon>
        <taxon>Discoba</taxon>
        <taxon>Euglenozoa</taxon>
        <taxon>Kinetoplastea</taxon>
        <taxon>Metakinetoplastina</taxon>
        <taxon>Trypanosomatida</taxon>
        <taxon>Trypanosomatidae</taxon>
        <taxon>Leishmaniinae</taxon>
        <taxon>Leptomonas</taxon>
    </lineage>
</organism>
<evidence type="ECO:0000313" key="2">
    <source>
        <dbReference type="EMBL" id="KPA81539.1"/>
    </source>
</evidence>